<dbReference type="EMBL" id="JH795863">
    <property type="protein sequence ID" value="EJU01782.1"/>
    <property type="molecule type" value="Genomic_DNA"/>
</dbReference>
<dbReference type="CDD" id="cd15489">
    <property type="entry name" value="PHD_SF"/>
    <property type="match status" value="1"/>
</dbReference>
<dbReference type="OrthoDB" id="6270916at2759"/>
<feature type="domain" description="Phorbol-ester/DAG-type" evidence="4">
    <location>
        <begin position="631"/>
        <end position="685"/>
    </location>
</feature>
<proteinExistence type="predicted"/>
<evidence type="ECO:0000256" key="1">
    <source>
        <dbReference type="ARBA" id="ARBA00022723"/>
    </source>
</evidence>
<protein>
    <recommendedName>
        <fullName evidence="4">Phorbol-ester/DAG-type domain-containing protein</fullName>
    </recommendedName>
</protein>
<dbReference type="PROSITE" id="PS50081">
    <property type="entry name" value="ZF_DAG_PE_2"/>
    <property type="match status" value="1"/>
</dbReference>
<evidence type="ECO:0000259" key="4">
    <source>
        <dbReference type="PROSITE" id="PS50081"/>
    </source>
</evidence>
<dbReference type="GO" id="GO:0046872">
    <property type="term" value="F:metal ion binding"/>
    <property type="evidence" value="ECO:0007669"/>
    <property type="project" value="UniProtKB-KW"/>
</dbReference>
<dbReference type="SMART" id="SM00109">
    <property type="entry name" value="C1"/>
    <property type="match status" value="1"/>
</dbReference>
<evidence type="ECO:0000256" key="2">
    <source>
        <dbReference type="ARBA" id="ARBA00022833"/>
    </source>
</evidence>
<gene>
    <name evidence="5" type="ORF">DACRYDRAFT_116231</name>
</gene>
<reference evidence="5 6" key="1">
    <citation type="journal article" date="2012" name="Science">
        <title>The Paleozoic origin of enzymatic lignin decomposition reconstructed from 31 fungal genomes.</title>
        <authorList>
            <person name="Floudas D."/>
            <person name="Binder M."/>
            <person name="Riley R."/>
            <person name="Barry K."/>
            <person name="Blanchette R.A."/>
            <person name="Henrissat B."/>
            <person name="Martinez A.T."/>
            <person name="Otillar R."/>
            <person name="Spatafora J.W."/>
            <person name="Yadav J.S."/>
            <person name="Aerts A."/>
            <person name="Benoit I."/>
            <person name="Boyd A."/>
            <person name="Carlson A."/>
            <person name="Copeland A."/>
            <person name="Coutinho P.M."/>
            <person name="de Vries R.P."/>
            <person name="Ferreira P."/>
            <person name="Findley K."/>
            <person name="Foster B."/>
            <person name="Gaskell J."/>
            <person name="Glotzer D."/>
            <person name="Gorecki P."/>
            <person name="Heitman J."/>
            <person name="Hesse C."/>
            <person name="Hori C."/>
            <person name="Igarashi K."/>
            <person name="Jurgens J.A."/>
            <person name="Kallen N."/>
            <person name="Kersten P."/>
            <person name="Kohler A."/>
            <person name="Kuees U."/>
            <person name="Kumar T.K.A."/>
            <person name="Kuo A."/>
            <person name="LaButti K."/>
            <person name="Larrondo L.F."/>
            <person name="Lindquist E."/>
            <person name="Ling A."/>
            <person name="Lombard V."/>
            <person name="Lucas S."/>
            <person name="Lundell T."/>
            <person name="Martin R."/>
            <person name="McLaughlin D.J."/>
            <person name="Morgenstern I."/>
            <person name="Morin E."/>
            <person name="Murat C."/>
            <person name="Nagy L.G."/>
            <person name="Nolan M."/>
            <person name="Ohm R.A."/>
            <person name="Patyshakuliyeva A."/>
            <person name="Rokas A."/>
            <person name="Ruiz-Duenas F.J."/>
            <person name="Sabat G."/>
            <person name="Salamov A."/>
            <person name="Samejima M."/>
            <person name="Schmutz J."/>
            <person name="Slot J.C."/>
            <person name="St John F."/>
            <person name="Stenlid J."/>
            <person name="Sun H."/>
            <person name="Sun S."/>
            <person name="Syed K."/>
            <person name="Tsang A."/>
            <person name="Wiebenga A."/>
            <person name="Young D."/>
            <person name="Pisabarro A."/>
            <person name="Eastwood D.C."/>
            <person name="Martin F."/>
            <person name="Cullen D."/>
            <person name="Grigoriev I.V."/>
            <person name="Hibbett D.S."/>
        </authorList>
    </citation>
    <scope>NUCLEOTIDE SEQUENCE [LARGE SCALE GENOMIC DNA]</scope>
    <source>
        <strain evidence="5 6">DJM-731 SS1</strain>
    </source>
</reference>
<keyword evidence="6" id="KW-1185">Reference proteome</keyword>
<dbReference type="SUPFAM" id="SSF48371">
    <property type="entry name" value="ARM repeat"/>
    <property type="match status" value="1"/>
</dbReference>
<dbReference type="SUPFAM" id="SSF57903">
    <property type="entry name" value="FYVE/PHD zinc finger"/>
    <property type="match status" value="1"/>
</dbReference>
<dbReference type="InterPro" id="IPR011011">
    <property type="entry name" value="Znf_FYVE_PHD"/>
</dbReference>
<keyword evidence="2" id="KW-0862">Zinc</keyword>
<feature type="region of interest" description="Disordered" evidence="3">
    <location>
        <begin position="58"/>
        <end position="77"/>
    </location>
</feature>
<dbReference type="InterPro" id="IPR002219">
    <property type="entry name" value="PKC_DAG/PE"/>
</dbReference>
<feature type="compositionally biased region" description="Polar residues" evidence="3">
    <location>
        <begin position="14"/>
        <end position="32"/>
    </location>
</feature>
<evidence type="ECO:0000313" key="6">
    <source>
        <dbReference type="Proteomes" id="UP000030653"/>
    </source>
</evidence>
<dbReference type="Proteomes" id="UP000030653">
    <property type="component" value="Unassembled WGS sequence"/>
</dbReference>
<dbReference type="CDD" id="cd00029">
    <property type="entry name" value="C1"/>
    <property type="match status" value="1"/>
</dbReference>
<dbReference type="GeneID" id="63685227"/>
<feature type="compositionally biased region" description="Polar residues" evidence="3">
    <location>
        <begin position="220"/>
        <end position="231"/>
    </location>
</feature>
<dbReference type="SUPFAM" id="SSF57889">
    <property type="entry name" value="Cysteine-rich domain"/>
    <property type="match status" value="1"/>
</dbReference>
<accession>M5G7F4</accession>
<feature type="region of interest" description="Disordered" evidence="3">
    <location>
        <begin position="1"/>
        <end position="49"/>
    </location>
</feature>
<dbReference type="HOGENOM" id="CLU_001302_0_0_1"/>
<name>M5G7F4_DACPD</name>
<dbReference type="OMA" id="HPYAHQF"/>
<dbReference type="InterPro" id="IPR016024">
    <property type="entry name" value="ARM-type_fold"/>
</dbReference>
<organism evidence="5 6">
    <name type="scientific">Dacryopinax primogenitus (strain DJM 731)</name>
    <name type="common">Brown rot fungus</name>
    <dbReference type="NCBI Taxonomy" id="1858805"/>
    <lineage>
        <taxon>Eukaryota</taxon>
        <taxon>Fungi</taxon>
        <taxon>Dikarya</taxon>
        <taxon>Basidiomycota</taxon>
        <taxon>Agaricomycotina</taxon>
        <taxon>Dacrymycetes</taxon>
        <taxon>Dacrymycetales</taxon>
        <taxon>Dacrymycetaceae</taxon>
        <taxon>Dacryopinax</taxon>
    </lineage>
</organism>
<dbReference type="Gene3D" id="3.30.60.20">
    <property type="match status" value="1"/>
</dbReference>
<dbReference type="RefSeq" id="XP_040628679.1">
    <property type="nucleotide sequence ID" value="XM_040770165.1"/>
</dbReference>
<sequence>MSSKEPSPFLTVSAPPNNSGLLRVDTSPSGLTTIELDTPTKSSAGSSRALSLAIPSLRSSIGSKDSPSPFSPVQQVESRNVNAPLSRLRVEYRKLLRHVLQRLQDRAKPPDIFSFLQTSSSNVPRSQSETSSLRGFVSVASGLGGEGVPYASEDEEAASKPGKRREDTDDTCDRMIELREVLLGAELRGLHILSSGTTDEDPGSGNRTSGLPFGRRRRSTIGNSNRPSAGSVNKGKSDDGLQLFHQCVSLLGELISNDCRFTVTHFRPGRPPNTLQSLCIDVCQCLLVSQKGAASAKGAYEVGLAMMPAFESFPESMRGRLCGFFEGVICGCLSDLKLVLSPKKKPVIGDPFEDRPTFTFNTPQISIQVESANESDGESRGPGGILLWSTATTAEKNVVSTYAPDQPMRVYYLSALISPLLASVLENMDMTLPTSDNEGYWVRRLFRTLVDLKPDVYQDVFEIVAYNSGQARRAALSVLATFWPKALGHNVVCLPLPVWQPAQDQSSRLLRGIQEPSDHPYAHEFLPWRFPPPPKRMTGNSMTNMSEFAQQATQKLSQIPCRACMKPVHDFGLLCPFCNSAVHFTCYDPPEGSTITEYTTSSGVQRLAIMRFSHILPARRTDPEEPLSIAGHILRWVNMFTLSLCFVCQEPIWGVARQGLMCSGCHQCAHFECIHNSEDRVTPECGKIVLSEATYSIDWSLLRRSFVNYYRPIVLTEQQLHTHSHETVSIILCLLWLQLQLMNNGIAAASVTINQAVPTTRAARTNGVDEFELQYLVRLCDAILQNNTLQKSDVMMDYGRMDGAGPGPRMLLFDPSFLYYMTSLIKGPKGKREDLSGSLLRPEILTPTIEEEEGQPYEVTELAYAYDVLAQKLLIDMDFIVQHTLRYLHRLGLLERLDLAGDLLDGTAPAQQLCRFPLPLAVDLSNNVETLFSAVEGCLTDVDLMVNEAGFLLLKRCCPNGLMSTYAVERLVRAVLQWIMREDRNLLTVASDYVSQKKPAPGIRTALDTQPWPTATAFKSPAIVQGGTMSGGNEYLAFRRGLLEKYGIPWLLRAHTLDTAEYVKILHEHCLATAAEETESSRLMDALFLSTENKQATPKIDVAFADATLRAFLKLCQSSVVFTAFDELFMFWLDEISNHGTDLPMVVRTLPRLFQAEPENARRRTVMGDDPLDQEPSLSDLIDPWRSVTSVASEGVEGIARSLRWVLLLAQSGVNIPELTFKQIAAFARDFQAPLDVQLYLVHAIFASIWIRSLRRRNLAVLIETLLELNEAALISSIKHKSSDLVEAPFIRLSLATLLALFGVDREKIVNSGLVRHEEHEVLTSRRRAGGRIHGPPEPLSVSDAFVALLLRLSRLGSETTASYVMNFLGLLLTEATLVSQSDLDLFININSESIYRILWHSFTWNSAHMPDLRLKCLLKLHTVDDLSFEALLDEVFDLNQPWHTRLDSAGTLFSLILELNNCDPVQLKPHLRRRLSGLYRRFFRLVWEDDQELVRSTIETLAENLLPSHWAFIQSSWDNYLENCDDARKEQFVGFLLRLHPCFPTWSMVSIRCIVDALGNDRSMYEDPSSIYDNIIDVTETSDASSNPRTQAMLVSLALNFIAHGVTVDPVDLLKIKVFLARQVGFPQAILRIAADGTCHVALGPVFVPNPAEQGLSCLAAAKCVLDASTKANASPSMLGVNITSDPAISCLVGTLLVDLVLDAVRKASDFRTMSHLALRAWLECLIIVILKYDMRSPVLRNFDTDLRAAVARTTEIFSMDTPYDNRQLALTVNQCYLRKFSGDAAAILTRQINAVADMLGSLDFNTEDILVAQGKVFLSSTFNRFPNNGLFVLLFKNGDASDSLLKALMVTLKDCSKDGIDGLQFALRDVIEKAFTRTSHTDFNFIVRNLHRYVDKVYIQGWPPDLITEMGFFLSNISRHTADWPSEDFDGDPAISVVTILAERDPSNSRELMVHTEVYLRWALLRFDVQTPTLRRLLKAAELVASQPSKGPPPTKNDPYLAVAVVESLRDTMMMKPRPTLLTVHSMLETARSISIEGPPLSFSVPDRLAADCLIYIQSFHTTAATGLGTTVGIFSYDLAFSVCVEASTIFLLGLQSQRDALRTAFGAGAGQAMVSRAGQGLRMWAFFALAALSFSTERPELQTELRRSLAQHVTDYCFTFATMMNELHESLREDRNDLNDLSYAHASLILWLLLTQSSDVGGLQEATLWYGIWPALEQVIIKSHGLGGGTLHIAAQQLSDVFVDIVMFLLRSNSPLALKHAATFTGLLSEMKEVNGRAQSKIVKCLQSLSQPPCRANPGELLFEARSTLLANEKVTSAFMSEYLRNTVSRNPRTGRPA</sequence>
<feature type="region of interest" description="Disordered" evidence="3">
    <location>
        <begin position="194"/>
        <end position="235"/>
    </location>
</feature>
<evidence type="ECO:0000256" key="3">
    <source>
        <dbReference type="SAM" id="MobiDB-lite"/>
    </source>
</evidence>
<feature type="region of interest" description="Disordered" evidence="3">
    <location>
        <begin position="144"/>
        <end position="170"/>
    </location>
</feature>
<evidence type="ECO:0000313" key="5">
    <source>
        <dbReference type="EMBL" id="EJU01782.1"/>
    </source>
</evidence>
<dbReference type="STRING" id="1858805.M5G7F4"/>
<dbReference type="InterPro" id="IPR046349">
    <property type="entry name" value="C1-like_sf"/>
</dbReference>
<keyword evidence="1" id="KW-0479">Metal-binding</keyword>